<reference evidence="1 2" key="1">
    <citation type="journal article" date="2013" name="PLoS ONE">
        <title>Lactobacillus paracasei comparative genomics: towards species pan-genome definition and exploitation of diversity.</title>
        <authorList>
            <person name="Smokvina T."/>
            <person name="Wels M."/>
            <person name="Polka J."/>
            <person name="Chervaux C."/>
            <person name="Brisse S."/>
            <person name="Boekhorst J."/>
            <person name="van Hylckama Vlieg J.E."/>
            <person name="Siezen R.J."/>
        </authorList>
    </citation>
    <scope>NUCLEOTIDE SEQUENCE [LARGE SCALE GENOMIC DNA]</scope>
    <source>
        <strain evidence="1 2">Lpp14</strain>
    </source>
</reference>
<dbReference type="InterPro" id="IPR005564">
    <property type="entry name" value="Major_capsid_GpE"/>
</dbReference>
<evidence type="ECO:0000313" key="1">
    <source>
        <dbReference type="EMBL" id="EPC65940.1"/>
    </source>
</evidence>
<dbReference type="Proteomes" id="UP000014264">
    <property type="component" value="Unassembled WGS sequence"/>
</dbReference>
<dbReference type="Gene3D" id="3.15.30.10">
    <property type="entry name" value="putative capsid protein of prophage domain like"/>
    <property type="match status" value="1"/>
</dbReference>
<dbReference type="AlphaFoldDB" id="A0A829GY19"/>
<dbReference type="EMBL" id="ANJZ01000085">
    <property type="protein sequence ID" value="EPC65940.1"/>
    <property type="molecule type" value="Genomic_DNA"/>
</dbReference>
<accession>A0A829GY19</accession>
<comment type="caution">
    <text evidence="1">The sequence shown here is derived from an EMBL/GenBank/DDBJ whole genome shotgun (WGS) entry which is preliminary data.</text>
</comment>
<gene>
    <name evidence="1" type="ORF">Lpp14_03151</name>
</gene>
<organism evidence="1 2">
    <name type="scientific">Lacticaseibacillus paracasei subsp. paracasei Lpp14</name>
    <dbReference type="NCBI Taxonomy" id="1256204"/>
    <lineage>
        <taxon>Bacteria</taxon>
        <taxon>Bacillati</taxon>
        <taxon>Bacillota</taxon>
        <taxon>Bacilli</taxon>
        <taxon>Lactobacillales</taxon>
        <taxon>Lactobacillaceae</taxon>
        <taxon>Lacticaseibacillus</taxon>
    </lineage>
</organism>
<evidence type="ECO:0000313" key="2">
    <source>
        <dbReference type="Proteomes" id="UP000014264"/>
    </source>
</evidence>
<sequence length="349" mass="38600">MPAILDLFNQKTVLDYVQNRQYPQLLGDTLFPSTKINQLDFEFLRGGSKTPIVASISAFDTEAEIGSREASVQAAELGYIKRKMQLKEKDLIALRNPRTPAEQNYLTSLVYNDLDVLVQGVYARVEKMRMEALATGKITINENNLNFNVDYHVPEEHQVTATTSWDAAGADPIKDLQDWFALLDYVPTRILTSSKVQTALIRSKAFADYFKTAGLLPSVGSLNAVMQSFGLPTIVTYDAKYRKQGAKGIYTVERYFPEDALVAFGDDQLGQTVYGPTPEESRLISTPGVQQGTVGNVFTTVYETTQDPIATWEKAAATALPSFPEAENVLQAKVLVPTKTTTTTTTTKK</sequence>
<protein>
    <recommendedName>
        <fullName evidence="3">Phage major capsid protein E</fullName>
    </recommendedName>
</protein>
<proteinExistence type="predicted"/>
<dbReference type="Gene3D" id="3.30.1930.10">
    <property type="entry name" value="capsid protein of prophage domain"/>
    <property type="match status" value="1"/>
</dbReference>
<name>A0A829GY19_LACPA</name>
<evidence type="ECO:0008006" key="3">
    <source>
        <dbReference type="Google" id="ProtNLM"/>
    </source>
</evidence>
<dbReference type="Pfam" id="PF03864">
    <property type="entry name" value="Phage_cap_E"/>
    <property type="match status" value="1"/>
</dbReference>